<dbReference type="STRING" id="69.GLE_3089"/>
<reference evidence="2 3" key="1">
    <citation type="submission" date="2015-11" db="EMBL/GenBank/DDBJ databases">
        <title>Genome sequences of Lysobacter enzymogenes strain C3 and Lysobacter antibioticus ATCC 29479.</title>
        <authorList>
            <person name="Kobayashi D.Y."/>
        </authorList>
    </citation>
    <scope>NUCLEOTIDE SEQUENCE [LARGE SCALE GENOMIC DNA]</scope>
    <source>
        <strain evidence="2 3">C3</strain>
    </source>
</reference>
<dbReference type="EMBL" id="CP013140">
    <property type="protein sequence ID" value="ALN58436.1"/>
    <property type="molecule type" value="Genomic_DNA"/>
</dbReference>
<protein>
    <submittedName>
        <fullName evidence="2">Uncharacterized protein</fullName>
    </submittedName>
</protein>
<evidence type="ECO:0000313" key="2">
    <source>
        <dbReference type="EMBL" id="ALN58436.1"/>
    </source>
</evidence>
<organism evidence="2 3">
    <name type="scientific">Lysobacter enzymogenes</name>
    <dbReference type="NCBI Taxonomy" id="69"/>
    <lineage>
        <taxon>Bacteria</taxon>
        <taxon>Pseudomonadati</taxon>
        <taxon>Pseudomonadota</taxon>
        <taxon>Gammaproteobacteria</taxon>
        <taxon>Lysobacterales</taxon>
        <taxon>Lysobacteraceae</taxon>
        <taxon>Lysobacter</taxon>
    </lineage>
</organism>
<dbReference type="Proteomes" id="UP000061569">
    <property type="component" value="Chromosome"/>
</dbReference>
<accession>A0A0S2DIU5</accession>
<sequence>MGPGPAHDERHRPAPARPAARANRQIAHDQPPGPAPTGAVYTPGTSRGSSG</sequence>
<feature type="region of interest" description="Disordered" evidence="1">
    <location>
        <begin position="1"/>
        <end position="51"/>
    </location>
</feature>
<dbReference type="PATRIC" id="fig|69.6.peg.3048"/>
<gene>
    <name evidence="2" type="ORF">GLE_3089</name>
</gene>
<dbReference type="KEGG" id="lez:GLE_3089"/>
<name>A0A0S2DIU5_LYSEN</name>
<feature type="compositionally biased region" description="Basic and acidic residues" evidence="1">
    <location>
        <begin position="1"/>
        <end position="12"/>
    </location>
</feature>
<dbReference type="AlphaFoldDB" id="A0A0S2DIU5"/>
<proteinExistence type="predicted"/>
<evidence type="ECO:0000256" key="1">
    <source>
        <dbReference type="SAM" id="MobiDB-lite"/>
    </source>
</evidence>
<evidence type="ECO:0000313" key="3">
    <source>
        <dbReference type="Proteomes" id="UP000061569"/>
    </source>
</evidence>